<keyword evidence="3" id="KW-0862">Zinc</keyword>
<evidence type="ECO:0000313" key="6">
    <source>
        <dbReference type="EMBL" id="OUT22005.1"/>
    </source>
</evidence>
<evidence type="ECO:0000256" key="1">
    <source>
        <dbReference type="ARBA" id="ARBA00022723"/>
    </source>
</evidence>
<dbReference type="AlphaFoldDB" id="A0A1Z8JN26"/>
<dbReference type="Pfam" id="PF01428">
    <property type="entry name" value="zf-AN1"/>
    <property type="match status" value="1"/>
</dbReference>
<dbReference type="InterPro" id="IPR029071">
    <property type="entry name" value="Ubiquitin-like_domsf"/>
</dbReference>
<dbReference type="Gene3D" id="4.10.1110.10">
    <property type="entry name" value="AN1-like Zinc finger"/>
    <property type="match status" value="1"/>
</dbReference>
<dbReference type="InterPro" id="IPR035896">
    <property type="entry name" value="AN1-like_Znf"/>
</dbReference>
<dbReference type="SUPFAM" id="SSF118310">
    <property type="entry name" value="AN1-like Zinc finger"/>
    <property type="match status" value="1"/>
</dbReference>
<dbReference type="SMART" id="SM00154">
    <property type="entry name" value="ZnF_AN1"/>
    <property type="match status" value="1"/>
</dbReference>
<evidence type="ECO:0000259" key="5">
    <source>
        <dbReference type="PROSITE" id="PS51039"/>
    </source>
</evidence>
<feature type="domain" description="AN1-type" evidence="5">
    <location>
        <begin position="130"/>
        <end position="179"/>
    </location>
</feature>
<evidence type="ECO:0000313" key="7">
    <source>
        <dbReference type="Proteomes" id="UP000195871"/>
    </source>
</evidence>
<reference evidence="6 7" key="1">
    <citation type="submission" date="2017-05" db="EMBL/GenBank/DDBJ databases">
        <title>The Genome Sequence of Candida krusei Ckrusei653.</title>
        <authorList>
            <person name="Cuomo C."/>
            <person name="Forche A."/>
            <person name="Young S."/>
            <person name="Abouelleil A."/>
            <person name="Cao P."/>
            <person name="Chapman S."/>
            <person name="Cusick C."/>
            <person name="Shea T."/>
            <person name="Nusbaum C."/>
            <person name="Birren B."/>
        </authorList>
    </citation>
    <scope>NUCLEOTIDE SEQUENCE [LARGE SCALE GENOMIC DNA]</scope>
    <source>
        <strain evidence="6 7">Ckrusei653</strain>
    </source>
</reference>
<keyword evidence="1" id="KW-0479">Metal-binding</keyword>
<evidence type="ECO:0000256" key="4">
    <source>
        <dbReference type="PROSITE-ProRule" id="PRU00449"/>
    </source>
</evidence>
<dbReference type="Proteomes" id="UP000195871">
    <property type="component" value="Unassembled WGS sequence"/>
</dbReference>
<proteinExistence type="predicted"/>
<accession>A0A1Z8JN26</accession>
<dbReference type="VEuPathDB" id="FungiDB:C5L36_0E02620"/>
<evidence type="ECO:0000256" key="3">
    <source>
        <dbReference type="ARBA" id="ARBA00022833"/>
    </source>
</evidence>
<dbReference type="InterPro" id="IPR000058">
    <property type="entry name" value="Znf_AN1"/>
</dbReference>
<name>A0A1Z8JN26_PICKU</name>
<protein>
    <recommendedName>
        <fullName evidence="5">AN1-type domain-containing protein</fullName>
    </recommendedName>
</protein>
<sequence>MKINIRIPAISDDILILTVPDNATVDDLKVAARVAFIPSTNELNACTKINAWYSGHKLEHSKSLASYNITPESIEFNSNLLVYLTTNDSEMMLERIRTESSALVDDEAASVDIHPVQLKKAKTKSKSRSKSKSKKCSFLNCNSTPLRMVGDCQFCQGKFCSKHRLLESHNCKGLKICKDKCYERNALKLQSEQTVASKV</sequence>
<organism evidence="6 7">
    <name type="scientific">Pichia kudriavzevii</name>
    <name type="common">Yeast</name>
    <name type="synonym">Issatchenkia orientalis</name>
    <dbReference type="NCBI Taxonomy" id="4909"/>
    <lineage>
        <taxon>Eukaryota</taxon>
        <taxon>Fungi</taxon>
        <taxon>Dikarya</taxon>
        <taxon>Ascomycota</taxon>
        <taxon>Saccharomycotina</taxon>
        <taxon>Pichiomycetes</taxon>
        <taxon>Pichiales</taxon>
        <taxon>Pichiaceae</taxon>
        <taxon>Pichia</taxon>
    </lineage>
</organism>
<evidence type="ECO:0000256" key="2">
    <source>
        <dbReference type="ARBA" id="ARBA00022771"/>
    </source>
</evidence>
<dbReference type="SUPFAM" id="SSF54236">
    <property type="entry name" value="Ubiquitin-like"/>
    <property type="match status" value="1"/>
</dbReference>
<keyword evidence="2 4" id="KW-0863">Zinc-finger</keyword>
<dbReference type="EMBL" id="NHMM01000004">
    <property type="protein sequence ID" value="OUT22005.1"/>
    <property type="molecule type" value="Genomic_DNA"/>
</dbReference>
<gene>
    <name evidence="6" type="ORF">CAS74_002991</name>
</gene>
<dbReference type="PROSITE" id="PS51039">
    <property type="entry name" value="ZF_AN1"/>
    <property type="match status" value="1"/>
</dbReference>
<comment type="caution">
    <text evidence="6">The sequence shown here is derived from an EMBL/GenBank/DDBJ whole genome shotgun (WGS) entry which is preliminary data.</text>
</comment>
<dbReference type="GO" id="GO:0008270">
    <property type="term" value="F:zinc ion binding"/>
    <property type="evidence" value="ECO:0007669"/>
    <property type="project" value="UniProtKB-KW"/>
</dbReference>